<name>A0ABU0TK91_9FLAO</name>
<protein>
    <submittedName>
        <fullName evidence="1">Uncharacterized protein</fullName>
    </submittedName>
</protein>
<dbReference type="RefSeq" id="WP_307449562.1">
    <property type="nucleotide sequence ID" value="NZ_JAUTAL010000001.1"/>
</dbReference>
<gene>
    <name evidence="1" type="ORF">QE404_001857</name>
</gene>
<dbReference type="Proteomes" id="UP001225072">
    <property type="component" value="Unassembled WGS sequence"/>
</dbReference>
<keyword evidence="2" id="KW-1185">Reference proteome</keyword>
<proteinExistence type="predicted"/>
<sequence length="110" mass="12284">MRSDNICFLDNQVVFVDWSCAASGNKNHDLATLLPTLYLEGSPSRYKIMPDGSNYAPALCAGHIKRLGERNSMPKWLVSVFKKLVAIELEWAVECLGLEKPDGISWDVID</sequence>
<dbReference type="EMBL" id="JAUTAL010000001">
    <property type="protein sequence ID" value="MDQ1096710.1"/>
    <property type="molecule type" value="Genomic_DNA"/>
</dbReference>
<accession>A0ABU0TK91</accession>
<reference evidence="1 2" key="1">
    <citation type="submission" date="2023-07" db="EMBL/GenBank/DDBJ databases">
        <title>Functional and genomic diversity of the sorghum phyllosphere microbiome.</title>
        <authorList>
            <person name="Shade A."/>
        </authorList>
    </citation>
    <scope>NUCLEOTIDE SEQUENCE [LARGE SCALE GENOMIC DNA]</scope>
    <source>
        <strain evidence="1 2">SORGH_AS_1064</strain>
    </source>
</reference>
<comment type="caution">
    <text evidence="1">The sequence shown here is derived from an EMBL/GenBank/DDBJ whole genome shotgun (WGS) entry which is preliminary data.</text>
</comment>
<dbReference type="SUPFAM" id="SSF56112">
    <property type="entry name" value="Protein kinase-like (PK-like)"/>
    <property type="match status" value="1"/>
</dbReference>
<organism evidence="1 2">
    <name type="scientific">Chryseobacterium camelliae</name>
    <dbReference type="NCBI Taxonomy" id="1265445"/>
    <lineage>
        <taxon>Bacteria</taxon>
        <taxon>Pseudomonadati</taxon>
        <taxon>Bacteroidota</taxon>
        <taxon>Flavobacteriia</taxon>
        <taxon>Flavobacteriales</taxon>
        <taxon>Weeksellaceae</taxon>
        <taxon>Chryseobacterium group</taxon>
        <taxon>Chryseobacterium</taxon>
    </lineage>
</organism>
<evidence type="ECO:0000313" key="1">
    <source>
        <dbReference type="EMBL" id="MDQ1096710.1"/>
    </source>
</evidence>
<evidence type="ECO:0000313" key="2">
    <source>
        <dbReference type="Proteomes" id="UP001225072"/>
    </source>
</evidence>
<dbReference type="InterPro" id="IPR011009">
    <property type="entry name" value="Kinase-like_dom_sf"/>
</dbReference>